<feature type="transmembrane region" description="Helical" evidence="14">
    <location>
        <begin position="196"/>
        <end position="216"/>
    </location>
</feature>
<name>A0A0M3IAH5_ASCLU</name>
<feature type="domain" description="Ion transport" evidence="15">
    <location>
        <begin position="198"/>
        <end position="426"/>
    </location>
</feature>
<dbReference type="PRINTS" id="PR01494">
    <property type="entry name" value="KV9CHANNEL"/>
</dbReference>
<dbReference type="Proteomes" id="UP000036681">
    <property type="component" value="Unplaced"/>
</dbReference>
<dbReference type="InterPro" id="IPR003968">
    <property type="entry name" value="K_chnl_volt-dep_Kv"/>
</dbReference>
<evidence type="ECO:0000256" key="8">
    <source>
        <dbReference type="ARBA" id="ARBA00022958"/>
    </source>
</evidence>
<feature type="transmembrane region" description="Helical" evidence="14">
    <location>
        <begin position="397"/>
        <end position="418"/>
    </location>
</feature>
<dbReference type="SUPFAM" id="SSF54695">
    <property type="entry name" value="POZ domain"/>
    <property type="match status" value="1"/>
</dbReference>
<dbReference type="InterPro" id="IPR003131">
    <property type="entry name" value="T1-type_BTB"/>
</dbReference>
<dbReference type="PANTHER" id="PTHR11537:SF271">
    <property type="entry name" value="BTB DOMAIN-CONTAINING PROTEIN"/>
    <property type="match status" value="1"/>
</dbReference>
<dbReference type="Pfam" id="PF00520">
    <property type="entry name" value="Ion_trans"/>
    <property type="match status" value="1"/>
</dbReference>
<dbReference type="InterPro" id="IPR011333">
    <property type="entry name" value="SKP1/BTB/POZ_sf"/>
</dbReference>
<keyword evidence="8" id="KW-0630">Potassium</keyword>
<evidence type="ECO:0000259" key="15">
    <source>
        <dbReference type="Pfam" id="PF00520"/>
    </source>
</evidence>
<keyword evidence="4" id="KW-0633">Potassium transport</keyword>
<evidence type="ECO:0000256" key="10">
    <source>
        <dbReference type="ARBA" id="ARBA00023065"/>
    </source>
</evidence>
<dbReference type="GO" id="GO:0008076">
    <property type="term" value="C:voltage-gated potassium channel complex"/>
    <property type="evidence" value="ECO:0007669"/>
    <property type="project" value="InterPro"/>
</dbReference>
<dbReference type="InterPro" id="IPR005821">
    <property type="entry name" value="Ion_trans_dom"/>
</dbReference>
<keyword evidence="17" id="KW-1185">Reference proteome</keyword>
<keyword evidence="3" id="KW-1003">Cell membrane</keyword>
<feature type="transmembrane region" description="Helical" evidence="14">
    <location>
        <begin position="336"/>
        <end position="357"/>
    </location>
</feature>
<keyword evidence="2" id="KW-0813">Transport</keyword>
<reference evidence="18" key="1">
    <citation type="submission" date="2016-05" db="UniProtKB">
        <authorList>
            <consortium name="WormBaseParasite"/>
        </authorList>
    </citation>
    <scope>IDENTIFICATION</scope>
</reference>
<keyword evidence="6" id="KW-0631">Potassium channel</keyword>
<evidence type="ECO:0000256" key="12">
    <source>
        <dbReference type="ARBA" id="ARBA00023303"/>
    </source>
</evidence>
<keyword evidence="11 14" id="KW-0472">Membrane</keyword>
<dbReference type="FunFam" id="1.10.287.70:FF:000005">
    <property type="entry name" value="potassium voltage-gated channel subfamily G member 1"/>
    <property type="match status" value="1"/>
</dbReference>
<evidence type="ECO:0000256" key="1">
    <source>
        <dbReference type="ARBA" id="ARBA00004651"/>
    </source>
</evidence>
<dbReference type="Gene3D" id="1.10.287.70">
    <property type="match status" value="1"/>
</dbReference>
<evidence type="ECO:0000256" key="7">
    <source>
        <dbReference type="ARBA" id="ARBA00022882"/>
    </source>
</evidence>
<keyword evidence="12" id="KW-0407">Ion channel</keyword>
<evidence type="ECO:0000256" key="14">
    <source>
        <dbReference type="SAM" id="Phobius"/>
    </source>
</evidence>
<accession>A0A0M3IAH5</accession>
<evidence type="ECO:0000313" key="18">
    <source>
        <dbReference type="WBParaSite" id="ALUE_0001458001-mRNA-1"/>
    </source>
</evidence>
<feature type="domain" description="Potassium channel tetramerisation-type BTB" evidence="16">
    <location>
        <begin position="35"/>
        <end position="134"/>
    </location>
</feature>
<evidence type="ECO:0000256" key="6">
    <source>
        <dbReference type="ARBA" id="ARBA00022826"/>
    </source>
</evidence>
<evidence type="ECO:0000256" key="13">
    <source>
        <dbReference type="SAM" id="MobiDB-lite"/>
    </source>
</evidence>
<evidence type="ECO:0000256" key="2">
    <source>
        <dbReference type="ARBA" id="ARBA00022448"/>
    </source>
</evidence>
<evidence type="ECO:0000256" key="4">
    <source>
        <dbReference type="ARBA" id="ARBA00022538"/>
    </source>
</evidence>
<evidence type="ECO:0000256" key="9">
    <source>
        <dbReference type="ARBA" id="ARBA00022989"/>
    </source>
</evidence>
<dbReference type="CDD" id="cd18317">
    <property type="entry name" value="BTB_POZ_Kv"/>
    <property type="match status" value="1"/>
</dbReference>
<feature type="transmembrane region" description="Helical" evidence="14">
    <location>
        <begin position="366"/>
        <end position="385"/>
    </location>
</feature>
<dbReference type="GO" id="GO:0051260">
    <property type="term" value="P:protein homooligomerization"/>
    <property type="evidence" value="ECO:0007669"/>
    <property type="project" value="InterPro"/>
</dbReference>
<dbReference type="WBParaSite" id="ALUE_0001458001-mRNA-1">
    <property type="protein sequence ID" value="ALUE_0001458001-mRNA-1"/>
    <property type="gene ID" value="ALUE_0001458001"/>
</dbReference>
<protein>
    <submittedName>
        <fullName evidence="18">BTB domain-containing protein</fullName>
    </submittedName>
</protein>
<keyword evidence="7" id="KW-0851">Voltage-gated channel</keyword>
<comment type="subcellular location">
    <subcellularLocation>
        <location evidence="1">Cell membrane</location>
        <topology evidence="1">Multi-pass membrane protein</topology>
    </subcellularLocation>
</comment>
<dbReference type="PRINTS" id="PR00169">
    <property type="entry name" value="KCHANNEL"/>
</dbReference>
<dbReference type="InterPro" id="IPR027359">
    <property type="entry name" value="Volt_channel_dom_sf"/>
</dbReference>
<organism evidence="17 18">
    <name type="scientific">Ascaris lumbricoides</name>
    <name type="common">Giant roundworm</name>
    <dbReference type="NCBI Taxonomy" id="6252"/>
    <lineage>
        <taxon>Eukaryota</taxon>
        <taxon>Metazoa</taxon>
        <taxon>Ecdysozoa</taxon>
        <taxon>Nematoda</taxon>
        <taxon>Chromadorea</taxon>
        <taxon>Rhabditida</taxon>
        <taxon>Spirurina</taxon>
        <taxon>Ascaridomorpha</taxon>
        <taxon>Ascaridoidea</taxon>
        <taxon>Ascarididae</taxon>
        <taxon>Ascaris</taxon>
    </lineage>
</organism>
<evidence type="ECO:0000256" key="11">
    <source>
        <dbReference type="ARBA" id="ARBA00023136"/>
    </source>
</evidence>
<dbReference type="SUPFAM" id="SSF81324">
    <property type="entry name" value="Voltage-gated potassium channels"/>
    <property type="match status" value="1"/>
</dbReference>
<dbReference type="Gene3D" id="1.20.120.350">
    <property type="entry name" value="Voltage-gated potassium channels. Chain C"/>
    <property type="match status" value="1"/>
</dbReference>
<keyword evidence="10" id="KW-0406">Ion transport</keyword>
<feature type="transmembrane region" description="Helical" evidence="14">
    <location>
        <begin position="228"/>
        <end position="251"/>
    </location>
</feature>
<keyword evidence="9 14" id="KW-1133">Transmembrane helix</keyword>
<feature type="region of interest" description="Disordered" evidence="13">
    <location>
        <begin position="1"/>
        <end position="23"/>
    </location>
</feature>
<evidence type="ECO:0000259" key="16">
    <source>
        <dbReference type="Pfam" id="PF02214"/>
    </source>
</evidence>
<dbReference type="InterPro" id="IPR003971">
    <property type="entry name" value="K_chnl_volt-dep_Kv5/Kv9"/>
</dbReference>
<evidence type="ECO:0000313" key="17">
    <source>
        <dbReference type="Proteomes" id="UP000036681"/>
    </source>
</evidence>
<proteinExistence type="predicted"/>
<sequence>MDDEEVERTITDVEPSESDAFHREAQNGDVPKSLIRINVGGRSARLEEDLLRRRHDGGRLAHFSSLSHNERLMMCDAYFDSSQEYYFERSPIIFEYIIDFYITGRLHRPMDVCPIRVRCELDFWRIPTQFLSRCCKLDSDSIVLKKTDSTLSTSEQIYLEMSCPPSAFDEVFMGKQRLLMWTVFENPRSSTCAKCLSLVSALFVLLSLSDLILCSMPELQDENQDPHWSLIYLEISCMVWFTFEYIIRFIISPRKCSFVKSPLNVIDLMTILPFYAEECLPLVGVVKAVELRNIRGAMVVIRVMRLARVARIFKLARYSTGLRAFGETMRKSAAELSMLGMFLLTGIMLFSTAIYFFERDEQNSKFYSIPAACWWCVITMTTVGYGDLVPVTAGGKVVAALASVCGIIVLAFPISMIIDKFAESTAIWSNETNDQLSIDERQRNRRKSRRYLF</sequence>
<dbReference type="InterPro" id="IPR028325">
    <property type="entry name" value="VG_K_chnl"/>
</dbReference>
<dbReference type="Pfam" id="PF02214">
    <property type="entry name" value="BTB_2"/>
    <property type="match status" value="1"/>
</dbReference>
<evidence type="ECO:0000256" key="5">
    <source>
        <dbReference type="ARBA" id="ARBA00022692"/>
    </source>
</evidence>
<dbReference type="PRINTS" id="PR01491">
    <property type="entry name" value="KVCHANNEL"/>
</dbReference>
<dbReference type="Gene3D" id="3.30.710.10">
    <property type="entry name" value="Potassium Channel Kv1.1, Chain A"/>
    <property type="match status" value="1"/>
</dbReference>
<dbReference type="AlphaFoldDB" id="A0A0M3IAH5"/>
<dbReference type="GO" id="GO:0005251">
    <property type="term" value="F:delayed rectifier potassium channel activity"/>
    <property type="evidence" value="ECO:0007669"/>
    <property type="project" value="TreeGrafter"/>
</dbReference>
<evidence type="ECO:0000256" key="3">
    <source>
        <dbReference type="ARBA" id="ARBA00022475"/>
    </source>
</evidence>
<dbReference type="GO" id="GO:0001508">
    <property type="term" value="P:action potential"/>
    <property type="evidence" value="ECO:0007669"/>
    <property type="project" value="TreeGrafter"/>
</dbReference>
<keyword evidence="5 14" id="KW-0812">Transmembrane</keyword>
<dbReference type="PANTHER" id="PTHR11537">
    <property type="entry name" value="VOLTAGE-GATED POTASSIUM CHANNEL"/>
    <property type="match status" value="1"/>
</dbReference>